<keyword evidence="4" id="KW-1185">Reference proteome</keyword>
<dbReference type="Gene3D" id="1.10.10.60">
    <property type="entry name" value="Homeodomain-like"/>
    <property type="match status" value="1"/>
</dbReference>
<protein>
    <submittedName>
        <fullName evidence="3">6429_t:CDS:1</fullName>
    </submittedName>
</protein>
<sequence>SALKYENVVKEKAIGFAMLLSIEGFKASDGWITKFKKKYNLREYMERREVLHLTKLLCRGAEAMLQFFEQ</sequence>
<gene>
    <name evidence="3" type="ORF">POCULU_LOCUS10174</name>
</gene>
<dbReference type="EMBL" id="CAJVPJ010004756">
    <property type="protein sequence ID" value="CAG8655368.1"/>
    <property type="molecule type" value="Genomic_DNA"/>
</dbReference>
<reference evidence="3" key="1">
    <citation type="submission" date="2021-06" db="EMBL/GenBank/DDBJ databases">
        <authorList>
            <person name="Kallberg Y."/>
            <person name="Tangrot J."/>
            <person name="Rosling A."/>
        </authorList>
    </citation>
    <scope>NUCLEOTIDE SEQUENCE</scope>
    <source>
        <strain evidence="3">IA702</strain>
    </source>
</reference>
<accession>A0A9N9DWM4</accession>
<dbReference type="OrthoDB" id="2427977at2759"/>
<dbReference type="Pfam" id="PF03221">
    <property type="entry name" value="HTH_Tnp_Tc5"/>
    <property type="match status" value="1"/>
</dbReference>
<dbReference type="PROSITE" id="PS51253">
    <property type="entry name" value="HTH_CENPB"/>
    <property type="match status" value="1"/>
</dbReference>
<comment type="caution">
    <text evidence="3">The sequence shown here is derived from an EMBL/GenBank/DDBJ whole genome shotgun (WGS) entry which is preliminary data.</text>
</comment>
<keyword evidence="1" id="KW-0238">DNA-binding</keyword>
<proteinExistence type="predicted"/>
<feature type="domain" description="HTH CENPB-type" evidence="2">
    <location>
        <begin position="1"/>
        <end position="45"/>
    </location>
</feature>
<name>A0A9N9DWM4_9GLOM</name>
<evidence type="ECO:0000313" key="4">
    <source>
        <dbReference type="Proteomes" id="UP000789572"/>
    </source>
</evidence>
<organism evidence="3 4">
    <name type="scientific">Paraglomus occultum</name>
    <dbReference type="NCBI Taxonomy" id="144539"/>
    <lineage>
        <taxon>Eukaryota</taxon>
        <taxon>Fungi</taxon>
        <taxon>Fungi incertae sedis</taxon>
        <taxon>Mucoromycota</taxon>
        <taxon>Glomeromycotina</taxon>
        <taxon>Glomeromycetes</taxon>
        <taxon>Paraglomerales</taxon>
        <taxon>Paraglomeraceae</taxon>
        <taxon>Paraglomus</taxon>
    </lineage>
</organism>
<dbReference type="SUPFAM" id="SSF46689">
    <property type="entry name" value="Homeodomain-like"/>
    <property type="match status" value="1"/>
</dbReference>
<dbReference type="Proteomes" id="UP000789572">
    <property type="component" value="Unassembled WGS sequence"/>
</dbReference>
<dbReference type="AlphaFoldDB" id="A0A9N9DWM4"/>
<evidence type="ECO:0000313" key="3">
    <source>
        <dbReference type="EMBL" id="CAG8655368.1"/>
    </source>
</evidence>
<dbReference type="InterPro" id="IPR009057">
    <property type="entry name" value="Homeodomain-like_sf"/>
</dbReference>
<evidence type="ECO:0000259" key="2">
    <source>
        <dbReference type="PROSITE" id="PS51253"/>
    </source>
</evidence>
<dbReference type="InterPro" id="IPR006600">
    <property type="entry name" value="HTH_CenpB_DNA-bd_dom"/>
</dbReference>
<evidence type="ECO:0000256" key="1">
    <source>
        <dbReference type="ARBA" id="ARBA00023125"/>
    </source>
</evidence>
<feature type="non-terminal residue" evidence="3">
    <location>
        <position position="1"/>
    </location>
</feature>
<dbReference type="GO" id="GO:0003677">
    <property type="term" value="F:DNA binding"/>
    <property type="evidence" value="ECO:0007669"/>
    <property type="project" value="UniProtKB-KW"/>
</dbReference>